<proteinExistence type="predicted"/>
<keyword evidence="2" id="KW-1185">Reference proteome</keyword>
<organism evidence="1 2">
    <name type="scientific">Peptacetobacter hominis</name>
    <dbReference type="NCBI Taxonomy" id="2743610"/>
    <lineage>
        <taxon>Bacteria</taxon>
        <taxon>Bacillati</taxon>
        <taxon>Bacillota</taxon>
        <taxon>Clostridia</taxon>
        <taxon>Peptostreptococcales</taxon>
        <taxon>Peptostreptococcaceae</taxon>
        <taxon>Peptacetobacter</taxon>
    </lineage>
</organism>
<dbReference type="Pfam" id="PF04122">
    <property type="entry name" value="CW_binding_2"/>
    <property type="match status" value="3"/>
</dbReference>
<dbReference type="Gene3D" id="2.160.20.110">
    <property type="match status" value="1"/>
</dbReference>
<reference evidence="1 2" key="1">
    <citation type="submission" date="2019-02" db="EMBL/GenBank/DDBJ databases">
        <title>Peptostreptococcaceae bacterium ZHW00191 nov., a new bacterium isolated from the human gut.</title>
        <authorList>
            <person name="Zhou H.-W."/>
            <person name="Chen X.-J."/>
        </authorList>
    </citation>
    <scope>NUCLEOTIDE SEQUENCE [LARGE SCALE GENOMIC DNA]</scope>
    <source>
        <strain evidence="1 2">ZHW00191</strain>
    </source>
</reference>
<dbReference type="RefSeq" id="WP_142536689.1">
    <property type="nucleotide sequence ID" value="NZ_SGJB01000021.1"/>
</dbReference>
<gene>
    <name evidence="1" type="ORF">EXD82_09555</name>
</gene>
<dbReference type="InterPro" id="IPR051922">
    <property type="entry name" value="Bact_Sporulation_Assoc"/>
</dbReference>
<evidence type="ECO:0008006" key="3">
    <source>
        <dbReference type="Google" id="ProtNLM"/>
    </source>
</evidence>
<dbReference type="PANTHER" id="PTHR30032">
    <property type="entry name" value="N-ACETYLMURAMOYL-L-ALANINE AMIDASE-RELATED"/>
    <property type="match status" value="1"/>
</dbReference>
<sequence length="867" mass="91575">MNKKFLSTAIVASMVTTSTMGVGYAQEGAENDIKVTDKNTNQNVRELDGIESKQIFSAGEGSLENPYVVSNLEEFKAFRDDVNSGNNYSGKYIKLGADIDLNNEEWTPIGYGKWEQEFNSKAFRGNFDGGNHTIKNLKIITDTDYSSGLFSLAGENSYMRNINIENVIIEGSGKAVGSLIGYGKNVNVDNITVKGNINIEGNSSTGGLIGYGHTNINNCEVNAIGTITNTVGHHTGGIIGYLATRETIINTVRGNKVKNIVINGKTWFGGVVGTSDRGAEIKNNIVENVDLNSTSGIKGGVLGVANSTGGSTGNIKVLDCKVLSGTAKELPIISGVTSDSNYISGDNLEFNELDLAIKGEVYSLSSDMLGSNKKIADINEDKDLIVDEGTVAVIREGDTYKEYSSMSDAISESSGEFIEIVDNINEGLTITKDVVKKRNLPINSYINIDLNGYTLSSSTGSALNISGSSVNIKGGTISTSDSGVGAVTISNDANVRFRDINFVIGDNSSESPVQVSDGGATVTVAGTITSINLKTGGYIISNENGGKVTLKIESGSKSDNKPVSPSNVGNLINESKGNVEIVDKPSGGGSTGGGGSISKPEYTHTQIIGKDRYETAALLADKIGNYDTVILVNSDKTMADGLSAASLAGKLNAPILPVKQNKIPDSVMQRIEKAKNVYIIGGTEAISKDLENKLSDKKITRIGGETRFETSQKIAEMMGNYTEAYIVNGLTGEADAMSISSVAAKKGAPIIVTDGKKSDHEKKSGTDYTVIGGEKAVTEALEEKYSADRISGANRYETNRAVMDKFYSGADTVYLANGETLVDAMSASLIAKNSGVVLVSKNSDNSILKSRNTVQVGGTSFTVNIPK</sequence>
<dbReference type="OrthoDB" id="3268660at2"/>
<dbReference type="Gene3D" id="3.40.50.12090">
    <property type="match status" value="2"/>
</dbReference>
<comment type="caution">
    <text evidence="1">The sequence shown here is derived from an EMBL/GenBank/DDBJ whole genome shotgun (WGS) entry which is preliminary data.</text>
</comment>
<dbReference type="PANTHER" id="PTHR30032:SF8">
    <property type="entry name" value="GERMINATION-SPECIFIC N-ACETYLMURAMOYL-L-ALANINE AMIDASE"/>
    <property type="match status" value="1"/>
</dbReference>
<name>A0A544QT26_9FIRM</name>
<evidence type="ECO:0000313" key="2">
    <source>
        <dbReference type="Proteomes" id="UP000317863"/>
    </source>
</evidence>
<dbReference type="AlphaFoldDB" id="A0A544QT26"/>
<dbReference type="Proteomes" id="UP000317863">
    <property type="component" value="Unassembled WGS sequence"/>
</dbReference>
<protein>
    <recommendedName>
        <fullName evidence="3">Cell wall-binding repeat-containing protein</fullName>
    </recommendedName>
</protein>
<dbReference type="InterPro" id="IPR007253">
    <property type="entry name" value="Cell_wall-bd_2"/>
</dbReference>
<dbReference type="EMBL" id="SGJB01000021">
    <property type="protein sequence ID" value="TQQ83195.1"/>
    <property type="molecule type" value="Genomic_DNA"/>
</dbReference>
<evidence type="ECO:0000313" key="1">
    <source>
        <dbReference type="EMBL" id="TQQ83195.1"/>
    </source>
</evidence>
<accession>A0A544QT26</accession>